<proteinExistence type="predicted"/>
<sequence>MIQGTNNPFNNKNSYLYLLHHELMHDWIGNRIKNQHEELNYWFSEGFTDYYTYKNRLRIKDISSEEWLKLFNEEVIKSHWKNPQRNIPNYKIKDEFWKSRTVEKVPYRRGSIFAFWLDNQIMIKSGHKKSLDDLVQELLKTCMEKKLKFMDELFLDLVQKYLDKDLSYFFQKHILSGEDIDLVNEKWIDGFQFKIIDGIPQLQKDKEVKYAL</sequence>
<dbReference type="InterPro" id="IPR027268">
    <property type="entry name" value="Peptidase_M4/M1_CTD_sf"/>
</dbReference>
<gene>
    <name evidence="2" type="ORF">N0B48_19435</name>
</gene>
<keyword evidence="2" id="KW-0378">Hydrolase</keyword>
<organism evidence="2 3">
    <name type="scientific">Chryseobacterium herbae</name>
    <dbReference type="NCBI Taxonomy" id="2976476"/>
    <lineage>
        <taxon>Bacteria</taxon>
        <taxon>Pseudomonadati</taxon>
        <taxon>Bacteroidota</taxon>
        <taxon>Flavobacteriia</taxon>
        <taxon>Flavobacteriales</taxon>
        <taxon>Weeksellaceae</taxon>
        <taxon>Chryseobacterium group</taxon>
        <taxon>Chryseobacterium</taxon>
    </lineage>
</organism>
<evidence type="ECO:0000259" key="1">
    <source>
        <dbReference type="Pfam" id="PF01433"/>
    </source>
</evidence>
<comment type="caution">
    <text evidence="2">The sequence shown here is derived from an EMBL/GenBank/DDBJ whole genome shotgun (WGS) entry which is preliminary data.</text>
</comment>
<dbReference type="GO" id="GO:0004177">
    <property type="term" value="F:aminopeptidase activity"/>
    <property type="evidence" value="ECO:0007669"/>
    <property type="project" value="UniProtKB-KW"/>
</dbReference>
<dbReference type="Proteomes" id="UP001525566">
    <property type="component" value="Unassembled WGS sequence"/>
</dbReference>
<dbReference type="SUPFAM" id="SSF55486">
    <property type="entry name" value="Metalloproteases ('zincins'), catalytic domain"/>
    <property type="match status" value="1"/>
</dbReference>
<accession>A0ABT2J030</accession>
<dbReference type="RefSeq" id="WP_259840683.1">
    <property type="nucleotide sequence ID" value="NZ_JAOAMU010000007.1"/>
</dbReference>
<dbReference type="InterPro" id="IPR014782">
    <property type="entry name" value="Peptidase_M1_dom"/>
</dbReference>
<protein>
    <submittedName>
        <fullName evidence="2">M1 family aminopeptidase</fullName>
    </submittedName>
</protein>
<feature type="domain" description="Peptidase M1 membrane alanine aminopeptidase" evidence="1">
    <location>
        <begin position="9"/>
        <end position="169"/>
    </location>
</feature>
<dbReference type="EMBL" id="JAOAMU010000007">
    <property type="protein sequence ID" value="MCT2564071.1"/>
    <property type="molecule type" value="Genomic_DNA"/>
</dbReference>
<dbReference type="Pfam" id="PF01433">
    <property type="entry name" value="Peptidase_M1"/>
    <property type="match status" value="1"/>
</dbReference>
<keyword evidence="2" id="KW-0645">Protease</keyword>
<evidence type="ECO:0000313" key="3">
    <source>
        <dbReference type="Proteomes" id="UP001525566"/>
    </source>
</evidence>
<evidence type="ECO:0000313" key="2">
    <source>
        <dbReference type="EMBL" id="MCT2564071.1"/>
    </source>
</evidence>
<reference evidence="2 3" key="1">
    <citation type="submission" date="2022-09" db="EMBL/GenBank/DDBJ databases">
        <title>Chryseobacterium oleae sp.nov., isolated from the inter-root soil of Pyrola calliantha H. Andr. in Tibet.</title>
        <authorList>
            <person name="Li Z."/>
        </authorList>
    </citation>
    <scope>NUCLEOTIDE SEQUENCE [LARGE SCALE GENOMIC DNA]</scope>
    <source>
        <strain evidence="3">pc1-10</strain>
    </source>
</reference>
<dbReference type="Gene3D" id="1.10.390.10">
    <property type="entry name" value="Neutral Protease Domain 2"/>
    <property type="match status" value="1"/>
</dbReference>
<name>A0ABT2J030_9FLAO</name>
<keyword evidence="3" id="KW-1185">Reference proteome</keyword>
<keyword evidence="2" id="KW-0031">Aminopeptidase</keyword>